<dbReference type="Proteomes" id="UP000202440">
    <property type="component" value="Chromosome"/>
</dbReference>
<proteinExistence type="predicted"/>
<protein>
    <submittedName>
        <fullName evidence="2">Uncharacterized protein</fullName>
    </submittedName>
</protein>
<dbReference type="AlphaFoldDB" id="A0A222FFL4"/>
<gene>
    <name evidence="2" type="ORF">CHH28_01120</name>
</gene>
<organism evidence="2 3">
    <name type="scientific">Bacterioplanes sanyensis</name>
    <dbReference type="NCBI Taxonomy" id="1249553"/>
    <lineage>
        <taxon>Bacteria</taxon>
        <taxon>Pseudomonadati</taxon>
        <taxon>Pseudomonadota</taxon>
        <taxon>Gammaproteobacteria</taxon>
        <taxon>Oceanospirillales</taxon>
        <taxon>Oceanospirillaceae</taxon>
        <taxon>Bacterioplanes</taxon>
    </lineage>
</organism>
<dbReference type="EMBL" id="CP022530">
    <property type="protein sequence ID" value="ASP37366.1"/>
    <property type="molecule type" value="Genomic_DNA"/>
</dbReference>
<evidence type="ECO:0000313" key="3">
    <source>
        <dbReference type="Proteomes" id="UP000202440"/>
    </source>
</evidence>
<feature type="compositionally biased region" description="Polar residues" evidence="1">
    <location>
        <begin position="83"/>
        <end position="98"/>
    </location>
</feature>
<reference evidence="2 3" key="1">
    <citation type="submission" date="2017-07" db="EMBL/GenBank/DDBJ databases">
        <title>Annotated genome sequence of Bacterioplanes sanyensis isolated from Red Sea.</title>
        <authorList>
            <person name="Rehman Z.U."/>
        </authorList>
    </citation>
    <scope>NUCLEOTIDE SEQUENCE [LARGE SCALE GENOMIC DNA]</scope>
    <source>
        <strain evidence="2 3">NV9</strain>
    </source>
</reference>
<keyword evidence="3" id="KW-1185">Reference proteome</keyword>
<dbReference type="KEGG" id="bsan:CHH28_01120"/>
<name>A0A222FFL4_9GAMM</name>
<accession>A0A222FFL4</accession>
<evidence type="ECO:0000256" key="1">
    <source>
        <dbReference type="SAM" id="MobiDB-lite"/>
    </source>
</evidence>
<evidence type="ECO:0000313" key="2">
    <source>
        <dbReference type="EMBL" id="ASP37366.1"/>
    </source>
</evidence>
<sequence length="242" mass="27026">MGSQVAADTVYRCIHKDQQRLISVVYLQPGQTLPCEVRYQKQGHTETLWRADQKAGFCEQQAQAFVDKQQNWGWLCQQDSTADSTQNTPLQEQVLSTPSSADSDIQDSAAPEIQDSTGEVDASMSAVEQQTYQRSARFSALFHAIMPIRLKAAQFTHRYGQFPSDLTELDLSPALHDNRKLEQVIIDNGIIIVDASQFIGEPARVRMIPNFAAGGSYIRWQCSTNLELSNQDICALEPGLVF</sequence>
<feature type="region of interest" description="Disordered" evidence="1">
    <location>
        <begin position="83"/>
        <end position="106"/>
    </location>
</feature>